<dbReference type="EMBL" id="AP024425">
    <property type="protein sequence ID" value="BCR94383.1"/>
    <property type="molecule type" value="Genomic_DNA"/>
</dbReference>
<evidence type="ECO:0000313" key="2">
    <source>
        <dbReference type="Proteomes" id="UP000661280"/>
    </source>
</evidence>
<reference evidence="1" key="1">
    <citation type="submission" date="2021-01" db="EMBL/GenBank/DDBJ databases">
        <authorList>
            <consortium name="Aspergillus luchuensis mut. kawachii IFO 4304 genome sequencing consortium"/>
            <person name="Kazuki M."/>
            <person name="Futagami T."/>
        </authorList>
    </citation>
    <scope>NUCLEOTIDE SEQUENCE</scope>
    <source>
        <strain evidence="1">IFO 4308</strain>
    </source>
</reference>
<dbReference type="Proteomes" id="UP000661280">
    <property type="component" value="Chromosome 1"/>
</dbReference>
<dbReference type="RefSeq" id="XP_041538149.1">
    <property type="nucleotide sequence ID" value="XM_041683912.1"/>
</dbReference>
<accession>A0A7R7ZTT9</accession>
<gene>
    <name evidence="1" type="ORF">AKAW2_11429S</name>
</gene>
<dbReference type="AlphaFoldDB" id="A0A7R7ZTT9"/>
<evidence type="ECO:0000313" key="1">
    <source>
        <dbReference type="EMBL" id="BCR94383.1"/>
    </source>
</evidence>
<protein>
    <submittedName>
        <fullName evidence="1">Uncharacterized protein</fullName>
    </submittedName>
</protein>
<dbReference type="KEGG" id="aluc:AKAW2_11429S"/>
<keyword evidence="2" id="KW-1185">Reference proteome</keyword>
<dbReference type="GeneID" id="64955708"/>
<reference evidence="1" key="2">
    <citation type="submission" date="2021-02" db="EMBL/GenBank/DDBJ databases">
        <title>Aspergillus luchuensis mut. kawachii IFO 4304 genome sequence.</title>
        <authorList>
            <person name="Mori K."/>
            <person name="Kadooka C."/>
            <person name="Goto M."/>
            <person name="Futagami T."/>
        </authorList>
    </citation>
    <scope>NUCLEOTIDE SEQUENCE</scope>
    <source>
        <strain evidence="1">IFO 4308</strain>
    </source>
</reference>
<proteinExistence type="predicted"/>
<name>A0A7R7ZTT9_ASPKA</name>
<sequence length="99" mass="11358">MDWMVVSRDVRQMEGPGISRFQSLPEDPVPWKKDGWMTDSSLNSNPFRAAPKSLRARTIRTQVLYLFLTFMQGETGFSLADVNPEDAIQLWVRAMIINP</sequence>
<organism evidence="1 2">
    <name type="scientific">Aspergillus kawachii</name>
    <name type="common">White koji mold</name>
    <name type="synonym">Aspergillus awamori var. kawachi</name>
    <dbReference type="NCBI Taxonomy" id="1069201"/>
    <lineage>
        <taxon>Eukaryota</taxon>
        <taxon>Fungi</taxon>
        <taxon>Dikarya</taxon>
        <taxon>Ascomycota</taxon>
        <taxon>Pezizomycotina</taxon>
        <taxon>Eurotiomycetes</taxon>
        <taxon>Eurotiomycetidae</taxon>
        <taxon>Eurotiales</taxon>
        <taxon>Aspergillaceae</taxon>
        <taxon>Aspergillus</taxon>
        <taxon>Aspergillus subgen. Circumdati</taxon>
    </lineage>
</organism>